<gene>
    <name evidence="1" type="ORF">MNBD_DELTA01-219</name>
</gene>
<dbReference type="InterPro" id="IPR016896">
    <property type="entry name" value="DUF2860"/>
</dbReference>
<protein>
    <submittedName>
        <fullName evidence="1">Uncharacterized protein</fullName>
    </submittedName>
</protein>
<dbReference type="EMBL" id="UOEA01000081">
    <property type="protein sequence ID" value="VAV85118.1"/>
    <property type="molecule type" value="Genomic_DNA"/>
</dbReference>
<dbReference type="AlphaFoldDB" id="A0A3B0RAY3"/>
<organism evidence="1">
    <name type="scientific">hydrothermal vent metagenome</name>
    <dbReference type="NCBI Taxonomy" id="652676"/>
    <lineage>
        <taxon>unclassified sequences</taxon>
        <taxon>metagenomes</taxon>
        <taxon>ecological metagenomes</taxon>
    </lineage>
</organism>
<dbReference type="InterPro" id="IPR011990">
    <property type="entry name" value="TPR-like_helical_dom_sf"/>
</dbReference>
<dbReference type="Pfam" id="PF11059">
    <property type="entry name" value="DUF2860"/>
    <property type="match status" value="1"/>
</dbReference>
<dbReference type="Gene3D" id="1.25.40.10">
    <property type="entry name" value="Tetratricopeptide repeat domain"/>
    <property type="match status" value="1"/>
</dbReference>
<sequence>MHTTYDKIKTTLTLLVLAVTILGLTSTFALAEADVEKEYKEGLYQREQGNIYSSIEAFNSILSAQPNLHRVRLELAVAYYRAMNFAEAKRHAKQVLNNPKTPQNVKLSINAFLAQLKKDEEAFYAKKTTLEYTASFGILHDTNVNAGPSTSTVPIGIFTLFLTPKSVQQSDSAVYASTGISHRYQSPKTFKAGDKIGRFSWVTKANLYRKEYFHENDYNLDIISLSTGPAVSVLQSWRANINIGIDQILIGDKRKGQYYSLTPSISKQFKKSEITWDAAFIRREFGQKLDADRDSYYKSTGLYYGRLFKDGKFAVQVGGRLFNENADIGRFSNDGTEVLAGANWVAWNNGSVYGRFRQKDSKFDGVEPLFAKKRDETEQRYDVGINHTLKKGTFKDWKITASYTYTENESNVAIYDYDREVIGLGMSRTFR</sequence>
<proteinExistence type="predicted"/>
<reference evidence="1" key="1">
    <citation type="submission" date="2018-06" db="EMBL/GenBank/DDBJ databases">
        <authorList>
            <person name="Zhirakovskaya E."/>
        </authorList>
    </citation>
    <scope>NUCLEOTIDE SEQUENCE</scope>
</reference>
<evidence type="ECO:0000313" key="1">
    <source>
        <dbReference type="EMBL" id="VAV85118.1"/>
    </source>
</evidence>
<accession>A0A3B0RAY3</accession>
<name>A0A3B0RAY3_9ZZZZ</name>
<dbReference type="SUPFAM" id="SSF48452">
    <property type="entry name" value="TPR-like"/>
    <property type="match status" value="1"/>
</dbReference>